<comment type="caution">
    <text evidence="2">The sequence shown here is derived from an EMBL/GenBank/DDBJ whole genome shotgun (WGS) entry which is preliminary data.</text>
</comment>
<keyword evidence="3" id="KW-1185">Reference proteome</keyword>
<dbReference type="InterPro" id="IPR006311">
    <property type="entry name" value="TAT_signal"/>
</dbReference>
<accession>A0A7W9MZK8</accession>
<dbReference type="AlphaFoldDB" id="A0A7W9MZK8"/>
<proteinExistence type="predicted"/>
<dbReference type="Proteomes" id="UP000549971">
    <property type="component" value="Unassembled WGS sequence"/>
</dbReference>
<evidence type="ECO:0008006" key="4">
    <source>
        <dbReference type="Google" id="ProtNLM"/>
    </source>
</evidence>
<evidence type="ECO:0000313" key="3">
    <source>
        <dbReference type="Proteomes" id="UP000549971"/>
    </source>
</evidence>
<reference evidence="2 3" key="1">
    <citation type="submission" date="2020-08" db="EMBL/GenBank/DDBJ databases">
        <title>Sequencing the genomes of 1000 actinobacteria strains.</title>
        <authorList>
            <person name="Klenk H.-P."/>
        </authorList>
    </citation>
    <scope>NUCLEOTIDE SEQUENCE [LARGE SCALE GENOMIC DNA]</scope>
    <source>
        <strain evidence="2 3">DSM 28967</strain>
    </source>
</reference>
<dbReference type="RefSeq" id="WP_238356281.1">
    <property type="nucleotide sequence ID" value="NZ_JACHMY010000001.1"/>
</dbReference>
<evidence type="ECO:0000256" key="1">
    <source>
        <dbReference type="SAM" id="SignalP"/>
    </source>
</evidence>
<keyword evidence="1" id="KW-0732">Signal</keyword>
<dbReference type="PROSITE" id="PS51318">
    <property type="entry name" value="TAT"/>
    <property type="match status" value="1"/>
</dbReference>
<gene>
    <name evidence="2" type="ORF">HDA39_008309</name>
</gene>
<feature type="chain" id="PRO_5030903781" description="Tat pathway signal sequence domain protein" evidence="1">
    <location>
        <begin position="27"/>
        <end position="240"/>
    </location>
</feature>
<protein>
    <recommendedName>
        <fullName evidence="4">Tat pathway signal sequence domain protein</fullName>
    </recommendedName>
</protein>
<dbReference type="EMBL" id="JACHMY010000001">
    <property type="protein sequence ID" value="MBB5841575.1"/>
    <property type="molecule type" value="Genomic_DNA"/>
</dbReference>
<name>A0A7W9MZK8_9ACTN</name>
<organism evidence="2 3">
    <name type="scientific">Kribbella italica</name>
    <dbReference type="NCBI Taxonomy" id="1540520"/>
    <lineage>
        <taxon>Bacteria</taxon>
        <taxon>Bacillati</taxon>
        <taxon>Actinomycetota</taxon>
        <taxon>Actinomycetes</taxon>
        <taxon>Propionibacteriales</taxon>
        <taxon>Kribbellaceae</taxon>
        <taxon>Kribbella</taxon>
    </lineage>
</organism>
<evidence type="ECO:0000313" key="2">
    <source>
        <dbReference type="EMBL" id="MBB5841575.1"/>
    </source>
</evidence>
<sequence length="240" mass="25541">MKLRRTVMSAAIALGVAAALPLTATAGRPGPTPPAGLSKATAATAAGVCNLSVPTRVAISRPYMELPTRISGNCTANGSFSLWTLTHPSKGEVTEVGFEEGDTTYPWDIYSTDPIGNQKFVPQVAVDPADQPLTQNTPATTVKLAAGAWISSTRTADVVTLKGTSLLYSVGKNVFFKRSASGVFQYRDRGTTTWKNLKAVTTNSAGEATMAYRYSPVRDYRFALYSTSISWDLASATTTR</sequence>
<feature type="signal peptide" evidence="1">
    <location>
        <begin position="1"/>
        <end position="26"/>
    </location>
</feature>